<sequence>MAIRGILCALFLGALLAASVISGPASAMSLGFSWGPTKKCFDSKSPPMRVGKVPKGTKKLRFRMVDLNAPNYPHGGGTVTWRGKRNIPYGAFRYKGPCPPSRHTYQFTVEALGAGNKVLGRAKARRAFP</sequence>
<keyword evidence="1" id="KW-0732">Signal</keyword>
<dbReference type="Proteomes" id="UP001209755">
    <property type="component" value="Unassembled WGS sequence"/>
</dbReference>
<dbReference type="SUPFAM" id="SSF49777">
    <property type="entry name" value="PEBP-like"/>
    <property type="match status" value="1"/>
</dbReference>
<proteinExistence type="predicted"/>
<feature type="chain" id="PRO_5046507125" evidence="1">
    <location>
        <begin position="28"/>
        <end position="129"/>
    </location>
</feature>
<comment type="caution">
    <text evidence="2">The sequence shown here is derived from an EMBL/GenBank/DDBJ whole genome shotgun (WGS) entry which is preliminary data.</text>
</comment>
<dbReference type="RefSeq" id="WP_264600644.1">
    <property type="nucleotide sequence ID" value="NZ_JAOQNS010000003.1"/>
</dbReference>
<dbReference type="EMBL" id="JAOQNS010000003">
    <property type="protein sequence ID" value="MCW2306987.1"/>
    <property type="molecule type" value="Genomic_DNA"/>
</dbReference>
<dbReference type="Gene3D" id="3.90.280.10">
    <property type="entry name" value="PEBP-like"/>
    <property type="match status" value="1"/>
</dbReference>
<keyword evidence="3" id="KW-1185">Reference proteome</keyword>
<evidence type="ECO:0000313" key="3">
    <source>
        <dbReference type="Proteomes" id="UP001209755"/>
    </source>
</evidence>
<dbReference type="InterPro" id="IPR036610">
    <property type="entry name" value="PEBP-like_sf"/>
</dbReference>
<dbReference type="Pfam" id="PF01161">
    <property type="entry name" value="PBP"/>
    <property type="match status" value="1"/>
</dbReference>
<reference evidence="3" key="1">
    <citation type="submission" date="2023-07" db="EMBL/GenBank/DDBJ databases">
        <title>Genome sequencing of Purple Non-Sulfur Bacteria from various extreme environments.</title>
        <authorList>
            <person name="Mayer M."/>
        </authorList>
    </citation>
    <scope>NUCLEOTIDE SEQUENCE [LARGE SCALE GENOMIC DNA]</scope>
    <source>
        <strain evidence="3">DSM 17935</strain>
    </source>
</reference>
<organism evidence="2 3">
    <name type="scientific">Rhodobium gokarnense</name>
    <dbReference type="NCBI Taxonomy" id="364296"/>
    <lineage>
        <taxon>Bacteria</taxon>
        <taxon>Pseudomonadati</taxon>
        <taxon>Pseudomonadota</taxon>
        <taxon>Alphaproteobacteria</taxon>
        <taxon>Hyphomicrobiales</taxon>
        <taxon>Rhodobiaceae</taxon>
        <taxon>Rhodobium</taxon>
    </lineage>
</organism>
<gene>
    <name evidence="2" type="ORF">M2319_001309</name>
</gene>
<dbReference type="InterPro" id="IPR008914">
    <property type="entry name" value="PEBP"/>
</dbReference>
<feature type="signal peptide" evidence="1">
    <location>
        <begin position="1"/>
        <end position="27"/>
    </location>
</feature>
<evidence type="ECO:0000313" key="2">
    <source>
        <dbReference type="EMBL" id="MCW2306987.1"/>
    </source>
</evidence>
<accession>A0ABT3H9A5</accession>
<name>A0ABT3H9A5_9HYPH</name>
<evidence type="ECO:0000256" key="1">
    <source>
        <dbReference type="SAM" id="SignalP"/>
    </source>
</evidence>
<protein>
    <submittedName>
        <fullName evidence="2">Phosphatidylethanolamine-binding protein (PEBP) family uncharacterized protein</fullName>
    </submittedName>
</protein>